<sequence length="120" mass="13942">MKKQYREKQVAKNAQYFLSKLLSGLETFDSSMRGVFLSVTDVRVSSDLRLCSCFYTLRIDVTNVLPAQVSTVLEENKKRMRFLLSRYLNLKYAPDLRFTYAAAFDNVSQVQKLLQVIRKS</sequence>
<proteinExistence type="predicted"/>
<dbReference type="Proteomes" id="UP000323844">
    <property type="component" value="Chromosome"/>
</dbReference>
<dbReference type="GO" id="GO:0043024">
    <property type="term" value="F:ribosomal small subunit binding"/>
    <property type="evidence" value="ECO:0007669"/>
    <property type="project" value="TreeGrafter"/>
</dbReference>
<evidence type="ECO:0000256" key="1">
    <source>
        <dbReference type="ARBA" id="ARBA00022517"/>
    </source>
</evidence>
<dbReference type="RefSeq" id="WP_148952171.1">
    <property type="nucleotide sequence ID" value="NZ_CP043312.1"/>
</dbReference>
<dbReference type="PANTHER" id="PTHR33515:SF1">
    <property type="entry name" value="RIBOSOME-BINDING FACTOR A, CHLOROPLASTIC-RELATED"/>
    <property type="match status" value="1"/>
</dbReference>
<dbReference type="SUPFAM" id="SSF89919">
    <property type="entry name" value="Ribosome-binding factor A, RbfA"/>
    <property type="match status" value="1"/>
</dbReference>
<keyword evidence="1" id="KW-0690">Ribosome biogenesis</keyword>
<dbReference type="PANTHER" id="PTHR33515">
    <property type="entry name" value="RIBOSOME-BINDING FACTOR A, CHLOROPLASTIC-RELATED"/>
    <property type="match status" value="1"/>
</dbReference>
<accession>A0A5C0UJ77</accession>
<dbReference type="InterPro" id="IPR023799">
    <property type="entry name" value="RbfA_dom_sf"/>
</dbReference>
<dbReference type="InterPro" id="IPR015946">
    <property type="entry name" value="KH_dom-like_a/b"/>
</dbReference>
<keyword evidence="3" id="KW-1185">Reference proteome</keyword>
<reference evidence="2 3" key="1">
    <citation type="submission" date="2019-08" db="EMBL/GenBank/DDBJ databases">
        <title>Highly reduced genomes of protist endosymbionts show evolutionary convergence.</title>
        <authorList>
            <person name="George E."/>
            <person name="Husnik F."/>
            <person name="Tashyreva D."/>
            <person name="Prokopchuk G."/>
            <person name="Horak A."/>
            <person name="Kwong W.K."/>
            <person name="Lukes J."/>
            <person name="Keeling P.J."/>
        </authorList>
    </citation>
    <scope>NUCLEOTIDE SEQUENCE [LARGE SCALE GENOMIC DNA]</scope>
    <source>
        <strain evidence="2">1621</strain>
    </source>
</reference>
<protein>
    <submittedName>
        <fullName evidence="2">Ribosome-binding factor A</fullName>
    </submittedName>
</protein>
<evidence type="ECO:0000313" key="2">
    <source>
        <dbReference type="EMBL" id="QEK39810.1"/>
    </source>
</evidence>
<dbReference type="EMBL" id="CP043312">
    <property type="protein sequence ID" value="QEK39810.1"/>
    <property type="molecule type" value="Genomic_DNA"/>
</dbReference>
<dbReference type="OrthoDB" id="9805051at2"/>
<name>A0A5C0UJ77_9RICK</name>
<dbReference type="KEGG" id="snay:FZC37_02650"/>
<organism evidence="2 3">
    <name type="scientific">Candidatus Sneabacter namystus</name>
    <dbReference type="NCBI Taxonomy" id="2601646"/>
    <lineage>
        <taxon>Bacteria</taxon>
        <taxon>Pseudomonadati</taxon>
        <taxon>Pseudomonadota</taxon>
        <taxon>Alphaproteobacteria</taxon>
        <taxon>Rickettsiales</taxon>
        <taxon>Rickettsiaceae</taxon>
        <taxon>Rickettsieae</taxon>
        <taxon>Candidatus Sneabacter</taxon>
    </lineage>
</organism>
<dbReference type="AlphaFoldDB" id="A0A5C0UJ77"/>
<dbReference type="InterPro" id="IPR000238">
    <property type="entry name" value="RbfA"/>
</dbReference>
<evidence type="ECO:0000313" key="3">
    <source>
        <dbReference type="Proteomes" id="UP000323844"/>
    </source>
</evidence>
<dbReference type="GO" id="GO:0005829">
    <property type="term" value="C:cytosol"/>
    <property type="evidence" value="ECO:0007669"/>
    <property type="project" value="TreeGrafter"/>
</dbReference>
<dbReference type="Pfam" id="PF02033">
    <property type="entry name" value="RBFA"/>
    <property type="match status" value="1"/>
</dbReference>
<dbReference type="Gene3D" id="3.30.300.20">
    <property type="match status" value="1"/>
</dbReference>
<dbReference type="GO" id="GO:0006364">
    <property type="term" value="P:rRNA processing"/>
    <property type="evidence" value="ECO:0007669"/>
    <property type="project" value="InterPro"/>
</dbReference>
<gene>
    <name evidence="2" type="ORF">FZC37_02650</name>
</gene>